<dbReference type="InterPro" id="IPR008266">
    <property type="entry name" value="Tyr_kinase_AS"/>
</dbReference>
<evidence type="ECO:0000313" key="12">
    <source>
        <dbReference type="EMBL" id="KAJ4007846.1"/>
    </source>
</evidence>
<comment type="catalytic activity">
    <reaction evidence="8">
        <text>L-threonyl-[protein] + ATP = O-phospho-L-threonyl-[protein] + ADP + H(+)</text>
        <dbReference type="Rhea" id="RHEA:46608"/>
        <dbReference type="Rhea" id="RHEA-COMP:11060"/>
        <dbReference type="Rhea" id="RHEA-COMP:11605"/>
        <dbReference type="ChEBI" id="CHEBI:15378"/>
        <dbReference type="ChEBI" id="CHEBI:30013"/>
        <dbReference type="ChEBI" id="CHEBI:30616"/>
        <dbReference type="ChEBI" id="CHEBI:61977"/>
        <dbReference type="ChEBI" id="CHEBI:456216"/>
        <dbReference type="EC" id="2.7.11.1"/>
    </reaction>
</comment>
<dbReference type="GO" id="GO:0004674">
    <property type="term" value="F:protein serine/threonine kinase activity"/>
    <property type="evidence" value="ECO:0007669"/>
    <property type="project" value="UniProtKB-EC"/>
</dbReference>
<feature type="compositionally biased region" description="Polar residues" evidence="10">
    <location>
        <begin position="299"/>
        <end position="308"/>
    </location>
</feature>
<dbReference type="GO" id="GO:0005524">
    <property type="term" value="F:ATP binding"/>
    <property type="evidence" value="ECO:0007669"/>
    <property type="project" value="InterPro"/>
</dbReference>
<evidence type="ECO:0000256" key="9">
    <source>
        <dbReference type="ARBA" id="ARBA00048679"/>
    </source>
</evidence>
<evidence type="ECO:0000256" key="4">
    <source>
        <dbReference type="ARBA" id="ARBA00013948"/>
    </source>
</evidence>
<evidence type="ECO:0000256" key="1">
    <source>
        <dbReference type="ARBA" id="ARBA00003747"/>
    </source>
</evidence>
<organism evidence="12 13">
    <name type="scientific">Fusarium irregulare</name>
    <dbReference type="NCBI Taxonomy" id="2494466"/>
    <lineage>
        <taxon>Eukaryota</taxon>
        <taxon>Fungi</taxon>
        <taxon>Dikarya</taxon>
        <taxon>Ascomycota</taxon>
        <taxon>Pezizomycotina</taxon>
        <taxon>Sordariomycetes</taxon>
        <taxon>Hypocreomycetidae</taxon>
        <taxon>Hypocreales</taxon>
        <taxon>Nectriaceae</taxon>
        <taxon>Fusarium</taxon>
        <taxon>Fusarium incarnatum-equiseti species complex</taxon>
    </lineage>
</organism>
<gene>
    <name evidence="12" type="ORF">NW766_009654</name>
</gene>
<dbReference type="Gene3D" id="1.10.510.10">
    <property type="entry name" value="Transferase(Phosphotransferase) domain 1"/>
    <property type="match status" value="1"/>
</dbReference>
<dbReference type="Proteomes" id="UP001152130">
    <property type="component" value="Unassembled WGS sequence"/>
</dbReference>
<evidence type="ECO:0000256" key="3">
    <source>
        <dbReference type="ARBA" id="ARBA00012513"/>
    </source>
</evidence>
<dbReference type="EC" id="2.7.11.1" evidence="3"/>
<evidence type="ECO:0000256" key="8">
    <source>
        <dbReference type="ARBA" id="ARBA00047899"/>
    </source>
</evidence>
<comment type="catalytic activity">
    <reaction evidence="9">
        <text>L-seryl-[protein] + ATP = O-phospho-L-seryl-[protein] + ADP + H(+)</text>
        <dbReference type="Rhea" id="RHEA:17989"/>
        <dbReference type="Rhea" id="RHEA-COMP:9863"/>
        <dbReference type="Rhea" id="RHEA-COMP:11604"/>
        <dbReference type="ChEBI" id="CHEBI:15378"/>
        <dbReference type="ChEBI" id="CHEBI:29999"/>
        <dbReference type="ChEBI" id="CHEBI:30616"/>
        <dbReference type="ChEBI" id="CHEBI:83421"/>
        <dbReference type="ChEBI" id="CHEBI:456216"/>
        <dbReference type="EC" id="2.7.11.1"/>
    </reaction>
</comment>
<dbReference type="SUPFAM" id="SSF56112">
    <property type="entry name" value="Protein kinase-like (PK-like)"/>
    <property type="match status" value="1"/>
</dbReference>
<name>A0A9W8U749_9HYPO</name>
<keyword evidence="13" id="KW-1185">Reference proteome</keyword>
<feature type="domain" description="Protein kinase" evidence="11">
    <location>
        <begin position="74"/>
        <end position="359"/>
    </location>
</feature>
<evidence type="ECO:0000256" key="2">
    <source>
        <dbReference type="ARBA" id="ARBA00011534"/>
    </source>
</evidence>
<evidence type="ECO:0000313" key="13">
    <source>
        <dbReference type="Proteomes" id="UP001152130"/>
    </source>
</evidence>
<evidence type="ECO:0000256" key="10">
    <source>
        <dbReference type="SAM" id="MobiDB-lite"/>
    </source>
</evidence>
<evidence type="ECO:0000256" key="7">
    <source>
        <dbReference type="ARBA" id="ARBA00033194"/>
    </source>
</evidence>
<comment type="function">
    <text evidence="1">Component of the EKC/KEOPS complex that is required for the formation of a threonylcarbamoyl group on adenosine at position 37 (t(6)A37) in tRNAs that read codons beginning with adenine. The complex is probably involved in the transfer of the threonylcarbamoyl moiety of threonylcarbamoyl-AMP (TC-AMP) to the N6 group of A37. BUD32 has ATPase activity in the context of the EKC/KEOPS complex and likely plays a supporting role to the catalytic subunit KAE1. The EKC/KEOPS complex also promotes both telomere uncapping and telomere elongation. The complex is required for efficient recruitment of transcriptional coactivators.</text>
</comment>
<evidence type="ECO:0000259" key="11">
    <source>
        <dbReference type="PROSITE" id="PS50011"/>
    </source>
</evidence>
<comment type="caution">
    <text evidence="12">The sequence shown here is derived from an EMBL/GenBank/DDBJ whole genome shotgun (WGS) entry which is preliminary data.</text>
</comment>
<dbReference type="EMBL" id="JAPDHF010000016">
    <property type="protein sequence ID" value="KAJ4007846.1"/>
    <property type="molecule type" value="Genomic_DNA"/>
</dbReference>
<proteinExistence type="predicted"/>
<dbReference type="Pfam" id="PF00069">
    <property type="entry name" value="Pkinase"/>
    <property type="match status" value="1"/>
</dbReference>
<comment type="subunit">
    <text evidence="2">Component of the EKC/KEOPS complex composed of at least BUD32, CGI121, GON7, KAE1 and PCC1; the whole complex dimerizes.</text>
</comment>
<evidence type="ECO:0000256" key="5">
    <source>
        <dbReference type="ARBA" id="ARBA00019973"/>
    </source>
</evidence>
<feature type="region of interest" description="Disordered" evidence="10">
    <location>
        <begin position="295"/>
        <end position="317"/>
    </location>
</feature>
<dbReference type="AlphaFoldDB" id="A0A9W8U749"/>
<sequence length="359" mass="41581">MDGEQDDDALAIENYSRHSEELSPEVYRIYVSETGEIITKYIDAKYDMNYCIHYPSLGDAALPGGIQTVRRDELEELERLGPDADLVAYPPRRGTYASKVVFKYYFLWQYAKRSWKEMNLWMRLPLHPNIVPFDRAVIDELEGRVVGFTNIYVPGRNLEENKSRTFKFKWLQQLVKVVDDLNLGCGISHQDIAPRNLLVDETTDSLMLFDFNYAARINHPSDEGKGYDKHRNDVKGVIFNAYEIITRDDNVRSIPHEEQRLNDLGEVWATHPEVKLDKPVESYQLLLQEWKKRRDGSMHSGNASNILQWPSIPPPPQKTITLKKVTGDETQVTVDNFYERRQDRWQGSKLGTPTTEGLI</sequence>
<dbReference type="PROSITE" id="PS50011">
    <property type="entry name" value="PROTEIN_KINASE_DOM"/>
    <property type="match status" value="1"/>
</dbReference>
<accession>A0A9W8U749</accession>
<dbReference type="InterPro" id="IPR011009">
    <property type="entry name" value="Kinase-like_dom_sf"/>
</dbReference>
<protein>
    <recommendedName>
        <fullName evidence="5">EKC/KEOPS complex subunit BUD32</fullName>
        <ecNumber evidence="3">2.7.11.1</ecNumber>
    </recommendedName>
    <alternativeName>
        <fullName evidence="6 7">Atypical Serine/threonine protein kinase BUD32</fullName>
    </alternativeName>
    <alternativeName>
        <fullName evidence="4">EKC/KEOPS complex subunit bud32</fullName>
    </alternativeName>
</protein>
<evidence type="ECO:0000256" key="6">
    <source>
        <dbReference type="ARBA" id="ARBA00030980"/>
    </source>
</evidence>
<dbReference type="PROSITE" id="PS00109">
    <property type="entry name" value="PROTEIN_KINASE_TYR"/>
    <property type="match status" value="1"/>
</dbReference>
<dbReference type="InterPro" id="IPR000719">
    <property type="entry name" value="Prot_kinase_dom"/>
</dbReference>
<reference evidence="12" key="1">
    <citation type="submission" date="2022-10" db="EMBL/GenBank/DDBJ databases">
        <title>Fusarium specimens isolated from Avocado Roots.</title>
        <authorList>
            <person name="Stajich J."/>
            <person name="Roper C."/>
            <person name="Heimlech-Rivalta G."/>
        </authorList>
    </citation>
    <scope>NUCLEOTIDE SEQUENCE</scope>
    <source>
        <strain evidence="12">CF00143</strain>
    </source>
</reference>